<accession>A0A6N6JLX3</accession>
<sequence length="183" mass="19533">MDELTAFFQRVVAILSPAQAFVAVLCFVLGIVLVIMGVRLFMITAEERMHAHHRRHGFWQAGAYVGFGLLIISLDLTLSAWIASLFGAANTTASAASEIMAYAPEMLSPVAGAPGEAILIALVRVAQFIGLLAVVRGLFLCVKSTDLPAQGLMGKGFIHMIAGVMAVDLPRTVGLFENLFFGP</sequence>
<feature type="transmembrane region" description="Helical" evidence="1">
    <location>
        <begin position="117"/>
        <end position="139"/>
    </location>
</feature>
<dbReference type="Proteomes" id="UP000436822">
    <property type="component" value="Unassembled WGS sequence"/>
</dbReference>
<organism evidence="2 3">
    <name type="scientific">Litoreibacter roseus</name>
    <dbReference type="NCBI Taxonomy" id="2601869"/>
    <lineage>
        <taxon>Bacteria</taxon>
        <taxon>Pseudomonadati</taxon>
        <taxon>Pseudomonadota</taxon>
        <taxon>Alphaproteobacteria</taxon>
        <taxon>Rhodobacterales</taxon>
        <taxon>Roseobacteraceae</taxon>
        <taxon>Litoreibacter</taxon>
    </lineage>
</organism>
<reference evidence="2 3" key="1">
    <citation type="submission" date="2019-12" db="EMBL/GenBank/DDBJ databases">
        <title>Litoreibacter badius sp. nov., a novel bacteriochlorophyll a-containing bacterium in the genus Litoreibacter.</title>
        <authorList>
            <person name="Kanamuro M."/>
            <person name="Takabe Y."/>
            <person name="Mori K."/>
            <person name="Takaichi S."/>
            <person name="Hanada S."/>
        </authorList>
    </citation>
    <scope>NUCLEOTIDE SEQUENCE [LARGE SCALE GENOMIC DNA]</scope>
    <source>
        <strain evidence="2 3">K6</strain>
    </source>
</reference>
<evidence type="ECO:0000313" key="3">
    <source>
        <dbReference type="Proteomes" id="UP000436822"/>
    </source>
</evidence>
<protein>
    <submittedName>
        <fullName evidence="2">Uncharacterized protein</fullName>
    </submittedName>
</protein>
<name>A0A6N6JLX3_9RHOB</name>
<evidence type="ECO:0000313" key="2">
    <source>
        <dbReference type="EMBL" id="GFE66967.1"/>
    </source>
</evidence>
<dbReference type="RefSeq" id="WP_159810512.1">
    <property type="nucleotide sequence ID" value="NZ_BLJE01000007.1"/>
</dbReference>
<dbReference type="EMBL" id="BLJE01000007">
    <property type="protein sequence ID" value="GFE66967.1"/>
    <property type="molecule type" value="Genomic_DNA"/>
</dbReference>
<keyword evidence="1" id="KW-1133">Transmembrane helix</keyword>
<comment type="caution">
    <text evidence="2">The sequence shown here is derived from an EMBL/GenBank/DDBJ whole genome shotgun (WGS) entry which is preliminary data.</text>
</comment>
<keyword evidence="1" id="KW-0812">Transmembrane</keyword>
<gene>
    <name evidence="2" type="ORF">KIN_40410</name>
</gene>
<feature type="transmembrane region" description="Helical" evidence="1">
    <location>
        <begin position="20"/>
        <end position="42"/>
    </location>
</feature>
<keyword evidence="1" id="KW-0472">Membrane</keyword>
<dbReference type="AlphaFoldDB" id="A0A6N6JLX3"/>
<feature type="transmembrane region" description="Helical" evidence="1">
    <location>
        <begin position="63"/>
        <end position="83"/>
    </location>
</feature>
<keyword evidence="3" id="KW-1185">Reference proteome</keyword>
<proteinExistence type="predicted"/>
<dbReference type="OrthoDB" id="7839934at2"/>
<evidence type="ECO:0000256" key="1">
    <source>
        <dbReference type="SAM" id="Phobius"/>
    </source>
</evidence>